<protein>
    <submittedName>
        <fullName evidence="1">Uncharacterized protein</fullName>
    </submittedName>
</protein>
<evidence type="ECO:0000313" key="1">
    <source>
        <dbReference type="EMBL" id="KAK3324633.1"/>
    </source>
</evidence>
<dbReference type="EMBL" id="JAUEPO010000004">
    <property type="protein sequence ID" value="KAK3324633.1"/>
    <property type="molecule type" value="Genomic_DNA"/>
</dbReference>
<gene>
    <name evidence="1" type="ORF">B0T19DRAFT_234393</name>
</gene>
<proteinExistence type="predicted"/>
<name>A0AAE0MAK4_9PEZI</name>
<comment type="caution">
    <text evidence="1">The sequence shown here is derived from an EMBL/GenBank/DDBJ whole genome shotgun (WGS) entry which is preliminary data.</text>
</comment>
<accession>A0AAE0MAK4</accession>
<reference evidence="1" key="2">
    <citation type="submission" date="2023-06" db="EMBL/GenBank/DDBJ databases">
        <authorList>
            <consortium name="Lawrence Berkeley National Laboratory"/>
            <person name="Haridas S."/>
            <person name="Hensen N."/>
            <person name="Bonometti L."/>
            <person name="Westerberg I."/>
            <person name="Brannstrom I.O."/>
            <person name="Guillou S."/>
            <person name="Cros-Aarteil S."/>
            <person name="Calhoun S."/>
            <person name="Kuo A."/>
            <person name="Mondo S."/>
            <person name="Pangilinan J."/>
            <person name="Riley R."/>
            <person name="Labutti K."/>
            <person name="Andreopoulos B."/>
            <person name="Lipzen A."/>
            <person name="Chen C."/>
            <person name="Yanf M."/>
            <person name="Daum C."/>
            <person name="Ng V."/>
            <person name="Clum A."/>
            <person name="Steindorff A."/>
            <person name="Ohm R."/>
            <person name="Martin F."/>
            <person name="Silar P."/>
            <person name="Natvig D."/>
            <person name="Lalanne C."/>
            <person name="Gautier V."/>
            <person name="Ament-Velasquez S.L."/>
            <person name="Kruys A."/>
            <person name="Hutchinson M.I."/>
            <person name="Powell A.J."/>
            <person name="Barry K."/>
            <person name="Miller A.N."/>
            <person name="Grigoriev I.V."/>
            <person name="Debuchy R."/>
            <person name="Gladieux P."/>
            <person name="Thoren M.H."/>
            <person name="Johannesson H."/>
        </authorList>
    </citation>
    <scope>NUCLEOTIDE SEQUENCE</scope>
    <source>
        <strain evidence="1">SMH4131-1</strain>
    </source>
</reference>
<sequence>MTSWRTVIGPPRTSGFEAVAEVAEERRGRILQPRANHLERWLGRLAPWTYSWLTFSALGTICNERGIWPEEPRTGSGQKPGANVWSTPSIIERRLTRHACLPMPSDASTHDIWGLCISPEVMGGVRLALINGVIYSVTRIGHQGRPPSRGYARPT</sequence>
<keyword evidence="2" id="KW-1185">Reference proteome</keyword>
<reference evidence="1" key="1">
    <citation type="journal article" date="2023" name="Mol. Phylogenet. Evol.">
        <title>Genome-scale phylogeny and comparative genomics of the fungal order Sordariales.</title>
        <authorList>
            <person name="Hensen N."/>
            <person name="Bonometti L."/>
            <person name="Westerberg I."/>
            <person name="Brannstrom I.O."/>
            <person name="Guillou S."/>
            <person name="Cros-Aarteil S."/>
            <person name="Calhoun S."/>
            <person name="Haridas S."/>
            <person name="Kuo A."/>
            <person name="Mondo S."/>
            <person name="Pangilinan J."/>
            <person name="Riley R."/>
            <person name="LaButti K."/>
            <person name="Andreopoulos B."/>
            <person name="Lipzen A."/>
            <person name="Chen C."/>
            <person name="Yan M."/>
            <person name="Daum C."/>
            <person name="Ng V."/>
            <person name="Clum A."/>
            <person name="Steindorff A."/>
            <person name="Ohm R.A."/>
            <person name="Martin F."/>
            <person name="Silar P."/>
            <person name="Natvig D.O."/>
            <person name="Lalanne C."/>
            <person name="Gautier V."/>
            <person name="Ament-Velasquez S.L."/>
            <person name="Kruys A."/>
            <person name="Hutchinson M.I."/>
            <person name="Powell A.J."/>
            <person name="Barry K."/>
            <person name="Miller A.N."/>
            <person name="Grigoriev I.V."/>
            <person name="Debuchy R."/>
            <person name="Gladieux P."/>
            <person name="Hiltunen Thoren M."/>
            <person name="Johannesson H."/>
        </authorList>
    </citation>
    <scope>NUCLEOTIDE SEQUENCE</scope>
    <source>
        <strain evidence="1">SMH4131-1</strain>
    </source>
</reference>
<evidence type="ECO:0000313" key="2">
    <source>
        <dbReference type="Proteomes" id="UP001286456"/>
    </source>
</evidence>
<dbReference type="AlphaFoldDB" id="A0AAE0MAK4"/>
<dbReference type="Proteomes" id="UP001286456">
    <property type="component" value="Unassembled WGS sequence"/>
</dbReference>
<organism evidence="1 2">
    <name type="scientific">Cercophora scortea</name>
    <dbReference type="NCBI Taxonomy" id="314031"/>
    <lineage>
        <taxon>Eukaryota</taxon>
        <taxon>Fungi</taxon>
        <taxon>Dikarya</taxon>
        <taxon>Ascomycota</taxon>
        <taxon>Pezizomycotina</taxon>
        <taxon>Sordariomycetes</taxon>
        <taxon>Sordariomycetidae</taxon>
        <taxon>Sordariales</taxon>
        <taxon>Lasiosphaeriaceae</taxon>
        <taxon>Cercophora</taxon>
    </lineage>
</organism>